<dbReference type="Pfam" id="PF02550">
    <property type="entry name" value="AcetylCoA_hydro"/>
    <property type="match status" value="1"/>
</dbReference>
<dbReference type="InterPro" id="IPR046433">
    <property type="entry name" value="ActCoA_hydro"/>
</dbReference>
<dbReference type="GO" id="GO:0016747">
    <property type="term" value="F:acyltransferase activity, transferring groups other than amino-acyl groups"/>
    <property type="evidence" value="ECO:0007669"/>
    <property type="project" value="InterPro"/>
</dbReference>
<dbReference type="InterPro" id="IPR026888">
    <property type="entry name" value="AcetylCoA_hyd_C"/>
</dbReference>
<dbReference type="RefSeq" id="WP_004071257.1">
    <property type="nucleotide sequence ID" value="NZ_CM001488.1"/>
</dbReference>
<organism evidence="4 5">
    <name type="scientific">Desulfobacter postgatei 2ac9</name>
    <dbReference type="NCBI Taxonomy" id="879212"/>
    <lineage>
        <taxon>Bacteria</taxon>
        <taxon>Pseudomonadati</taxon>
        <taxon>Thermodesulfobacteriota</taxon>
        <taxon>Desulfobacteria</taxon>
        <taxon>Desulfobacterales</taxon>
        <taxon>Desulfobacteraceae</taxon>
        <taxon>Desulfobacter</taxon>
    </lineage>
</organism>
<dbReference type="EMBL" id="CM001488">
    <property type="protein sequence ID" value="EIM62628.1"/>
    <property type="molecule type" value="Genomic_DNA"/>
</dbReference>
<proteinExistence type="inferred from homology"/>
<dbReference type="SUPFAM" id="SSF55729">
    <property type="entry name" value="Acyl-CoA N-acyltransferases (Nat)"/>
    <property type="match status" value="1"/>
</dbReference>
<dbReference type="PANTHER" id="PTHR21432">
    <property type="entry name" value="ACETYL-COA HYDROLASE-RELATED"/>
    <property type="match status" value="1"/>
</dbReference>
<keyword evidence="5" id="KW-1185">Reference proteome</keyword>
<evidence type="ECO:0000313" key="5">
    <source>
        <dbReference type="Proteomes" id="UP000005778"/>
    </source>
</evidence>
<dbReference type="Gene3D" id="3.40.630.30">
    <property type="match status" value="1"/>
</dbReference>
<dbReference type="HOGENOM" id="CLU_030703_1_0_7"/>
<dbReference type="eggNOG" id="COG1670">
    <property type="taxonomic scope" value="Bacteria"/>
</dbReference>
<dbReference type="Gene3D" id="3.40.1080.10">
    <property type="entry name" value="Glutaconate Coenzyme A-transferase"/>
    <property type="match status" value="1"/>
</dbReference>
<evidence type="ECO:0000256" key="2">
    <source>
        <dbReference type="ARBA" id="ARBA00022679"/>
    </source>
</evidence>
<dbReference type="GO" id="GO:0006083">
    <property type="term" value="P:acetate metabolic process"/>
    <property type="evidence" value="ECO:0007669"/>
    <property type="project" value="InterPro"/>
</dbReference>
<sequence>MDLKQICPDKLLTAAESVKKIRNGSRVFIGTGCGEPQHLIRTMVEDQSLQDIVVYQMLSTTLAQYLNDDNFSSRFSIKLFFISVLMRKFVFEGKIDYIPAYLSQIPKVFRNNEIGLDVALVQVSPPDAHGYCSLGISVDITLSGMKSAQITIAQVNPQMPRTWGDSLVHIDDIDYLVEYEEELLESLPKTKNKTVVERIGHYVSQLVDDGATLQIGFGHLPHAIMPYLAGKKDLGIHTQVITDALLPLFKQKVITNRKKNFLPERAVASLCMGSKELYNYIADNPMFYFRSSEFVNDPNVIARNDNLISISSALEVDLTGQVCTDSKGYLFYSGIGDQVDFIRGSAMSKGGFSIVIIPSTAQNGQVSRIVTHLSEGAGVATTRGDIDLVVTEYGIAEIRRKSIFQRVMELAQIAHPKFRKQLIEQAKQNHYIFSDQLPPTNQDLLFLNAYRYNMLLSGGKQLQVRPLQPSDEFESRNFYYSLQEDSIYFRFFNRRKVFSRRMLQQMWAQVDYSRNMTLIALMQQGKRKQIVAVASYAEVDQKSAEVAFLVQEELHGQGIATFLLSCLEKIARKNNYSGFTALVLAENRKMLNVFKNTYPHAEFIRGESGEIEVIMPFIIGKHNTPHDHSPE</sequence>
<dbReference type="Pfam" id="PF00583">
    <property type="entry name" value="Acetyltransf_1"/>
    <property type="match status" value="1"/>
</dbReference>
<protein>
    <submittedName>
        <fullName evidence="4">Acetyl-CoA hydrolase</fullName>
    </submittedName>
</protein>
<dbReference type="InterPro" id="IPR016181">
    <property type="entry name" value="Acyl_CoA_acyltransferase"/>
</dbReference>
<dbReference type="InterPro" id="IPR000182">
    <property type="entry name" value="GNAT_dom"/>
</dbReference>
<dbReference type="AlphaFoldDB" id="I5AZG5"/>
<dbReference type="PROSITE" id="PS51186">
    <property type="entry name" value="GNAT"/>
    <property type="match status" value="1"/>
</dbReference>
<dbReference type="SUPFAM" id="SSF100950">
    <property type="entry name" value="NagB/RpiA/CoA transferase-like"/>
    <property type="match status" value="2"/>
</dbReference>
<accession>I5AZG5</accession>
<gene>
    <name evidence="4" type="ORF">DespoDRAFT_00619</name>
</gene>
<evidence type="ECO:0000259" key="3">
    <source>
        <dbReference type="PROSITE" id="PS51186"/>
    </source>
</evidence>
<name>I5AZG5_9BACT</name>
<evidence type="ECO:0000313" key="4">
    <source>
        <dbReference type="EMBL" id="EIM62628.1"/>
    </source>
</evidence>
<dbReference type="Gene3D" id="3.40.1080.20">
    <property type="entry name" value="Acetyl-CoA hydrolase/transferase C-terminal domain"/>
    <property type="match status" value="1"/>
</dbReference>
<keyword evidence="2" id="KW-0808">Transferase</keyword>
<dbReference type="STRING" id="879212.DespoDRAFT_00619"/>
<feature type="domain" description="N-acetyltransferase" evidence="3">
    <location>
        <begin position="462"/>
        <end position="631"/>
    </location>
</feature>
<dbReference type="InterPro" id="IPR038460">
    <property type="entry name" value="AcetylCoA_hyd_C_sf"/>
</dbReference>
<dbReference type="OrthoDB" id="9801795at2"/>
<keyword evidence="4" id="KW-0378">Hydrolase</keyword>
<dbReference type="CDD" id="cd04301">
    <property type="entry name" value="NAT_SF"/>
    <property type="match status" value="1"/>
</dbReference>
<dbReference type="GO" id="GO:0008775">
    <property type="term" value="F:acetate CoA-transferase activity"/>
    <property type="evidence" value="ECO:0007669"/>
    <property type="project" value="InterPro"/>
</dbReference>
<dbReference type="InterPro" id="IPR003702">
    <property type="entry name" value="ActCoA_hydro_N"/>
</dbReference>
<dbReference type="Gene3D" id="3.30.750.70">
    <property type="entry name" value="4-hydroxybutyrate coenzyme like domains"/>
    <property type="match status" value="1"/>
</dbReference>
<dbReference type="GO" id="GO:0016787">
    <property type="term" value="F:hydrolase activity"/>
    <property type="evidence" value="ECO:0007669"/>
    <property type="project" value="UniProtKB-KW"/>
</dbReference>
<dbReference type="PANTHER" id="PTHR21432:SF20">
    <property type="entry name" value="ACETYL-COA HYDROLASE"/>
    <property type="match status" value="1"/>
</dbReference>
<reference evidence="4 5" key="2">
    <citation type="submission" date="2012-02" db="EMBL/GenBank/DDBJ databases">
        <title>Improved High-Quality Draft sequence of Desulfobacter postgatei 2ac9.</title>
        <authorList>
            <consortium name="US DOE Joint Genome Institute"/>
            <person name="Lucas S."/>
            <person name="Han J."/>
            <person name="Lapidus A."/>
            <person name="Cheng J.-F."/>
            <person name="Goodwin L."/>
            <person name="Pitluck S."/>
            <person name="Peters L."/>
            <person name="Ovchinnikova G."/>
            <person name="Held B."/>
            <person name="Detter J.C."/>
            <person name="Han C."/>
            <person name="Tapia R."/>
            <person name="Land M."/>
            <person name="Hauser L."/>
            <person name="Kyrpides N."/>
            <person name="Ivanova N."/>
            <person name="Pagani I."/>
            <person name="Orellana R."/>
            <person name="Lovley D."/>
            <person name="Woyke T."/>
        </authorList>
    </citation>
    <scope>NUCLEOTIDE SEQUENCE [LARGE SCALE GENOMIC DNA]</scope>
    <source>
        <strain evidence="4 5">2ac9</strain>
    </source>
</reference>
<comment type="similarity">
    <text evidence="1">Belongs to the acetyl-CoA hydrolase/transferase family.</text>
</comment>
<reference evidence="4 5" key="1">
    <citation type="submission" date="2011-09" db="EMBL/GenBank/DDBJ databases">
        <authorList>
            <consortium name="US DOE Joint Genome Institute (JGI-PGF)"/>
            <person name="Lucas S."/>
            <person name="Han J."/>
            <person name="Lapidus A."/>
            <person name="Cheng J.-F."/>
            <person name="Goodwin L."/>
            <person name="Pitluck S."/>
            <person name="Peters L."/>
            <person name="Land M.L."/>
            <person name="Hauser L."/>
            <person name="Orellana R."/>
            <person name="Lovley D."/>
            <person name="Woyke T.J."/>
        </authorList>
    </citation>
    <scope>NUCLEOTIDE SEQUENCE [LARGE SCALE GENOMIC DNA]</scope>
    <source>
        <strain evidence="4 5">2ac9</strain>
    </source>
</reference>
<evidence type="ECO:0000256" key="1">
    <source>
        <dbReference type="ARBA" id="ARBA00009632"/>
    </source>
</evidence>
<dbReference type="Pfam" id="PF13336">
    <property type="entry name" value="AcetylCoA_hyd_C"/>
    <property type="match status" value="1"/>
</dbReference>
<dbReference type="eggNOG" id="COG0427">
    <property type="taxonomic scope" value="Bacteria"/>
</dbReference>
<dbReference type="InterPro" id="IPR037171">
    <property type="entry name" value="NagB/RpiA_transferase-like"/>
</dbReference>
<dbReference type="Proteomes" id="UP000005778">
    <property type="component" value="Chromosome"/>
</dbReference>